<evidence type="ECO:0000256" key="4">
    <source>
        <dbReference type="ARBA" id="ARBA00022723"/>
    </source>
</evidence>
<keyword evidence="5 8" id="KW-1133">Transmembrane helix</keyword>
<proteinExistence type="predicted"/>
<evidence type="ECO:0000313" key="9">
    <source>
        <dbReference type="EMBL" id="EQD75251.1"/>
    </source>
</evidence>
<feature type="transmembrane region" description="Helical" evidence="8">
    <location>
        <begin position="102"/>
        <end position="128"/>
    </location>
</feature>
<dbReference type="EMBL" id="AUZY01001316">
    <property type="protein sequence ID" value="EQD75251.1"/>
    <property type="molecule type" value="Genomic_DNA"/>
</dbReference>
<dbReference type="GO" id="GO:0046872">
    <property type="term" value="F:metal ion binding"/>
    <property type="evidence" value="ECO:0007669"/>
    <property type="project" value="UniProtKB-KW"/>
</dbReference>
<accession>T1BQX2</accession>
<reference evidence="9" key="1">
    <citation type="submission" date="2013-08" db="EMBL/GenBank/DDBJ databases">
        <authorList>
            <person name="Mendez C."/>
            <person name="Richter M."/>
            <person name="Ferrer M."/>
            <person name="Sanchez J."/>
        </authorList>
    </citation>
    <scope>NUCLEOTIDE SEQUENCE</scope>
</reference>
<dbReference type="Pfam" id="PF01127">
    <property type="entry name" value="Sdh_cyt"/>
    <property type="match status" value="1"/>
</dbReference>
<keyword evidence="6" id="KW-0408">Iron</keyword>
<dbReference type="AlphaFoldDB" id="T1BQX2"/>
<dbReference type="InterPro" id="IPR000701">
    <property type="entry name" value="SuccDH_FuR_B_TM-su"/>
</dbReference>
<evidence type="ECO:0000256" key="3">
    <source>
        <dbReference type="ARBA" id="ARBA00022692"/>
    </source>
</evidence>
<keyword evidence="4" id="KW-0479">Metal-binding</keyword>
<evidence type="ECO:0000256" key="7">
    <source>
        <dbReference type="ARBA" id="ARBA00023136"/>
    </source>
</evidence>
<comment type="subcellular location">
    <subcellularLocation>
        <location evidence="1">Membrane</location>
    </subcellularLocation>
</comment>
<name>T1BQX2_9ZZZZ</name>
<dbReference type="InterPro" id="IPR034804">
    <property type="entry name" value="SQR/QFR_C/D"/>
</dbReference>
<gene>
    <name evidence="9" type="ORF">B1B_02222</name>
</gene>
<comment type="caution">
    <text evidence="9">The sequence shown here is derived from an EMBL/GenBank/DDBJ whole genome shotgun (WGS) entry which is preliminary data.</text>
</comment>
<dbReference type="SUPFAM" id="SSF81343">
    <property type="entry name" value="Fumarate reductase respiratory complex transmembrane subunits"/>
    <property type="match status" value="1"/>
</dbReference>
<evidence type="ECO:0000256" key="8">
    <source>
        <dbReference type="SAM" id="Phobius"/>
    </source>
</evidence>
<feature type="transmembrane region" description="Helical" evidence="8">
    <location>
        <begin position="21"/>
        <end position="43"/>
    </location>
</feature>
<sequence length="129" mass="14787">MQENAYRKPRTSRKTLGPIQWLIQVTTGIFLIFFVGVHLYLAHINFGHPIAFYDTVLENMHNTWWLLFYITFVWVVTYHALNGIKGIIYDLGVKGRTRLLVSYGLIALYIATVIYGTALAIVVSRIVVP</sequence>
<keyword evidence="3 8" id="KW-0812">Transmembrane</keyword>
<keyword evidence="7 8" id="KW-0472">Membrane</keyword>
<evidence type="ECO:0000256" key="5">
    <source>
        <dbReference type="ARBA" id="ARBA00022989"/>
    </source>
</evidence>
<dbReference type="GO" id="GO:0016020">
    <property type="term" value="C:membrane"/>
    <property type="evidence" value="ECO:0007669"/>
    <property type="project" value="UniProtKB-SubCell"/>
</dbReference>
<keyword evidence="2" id="KW-0349">Heme</keyword>
<protein>
    <submittedName>
        <fullName evidence="9">Succinate dehydrogenase, subunit D (SdhD)</fullName>
    </submittedName>
</protein>
<evidence type="ECO:0000256" key="6">
    <source>
        <dbReference type="ARBA" id="ARBA00023004"/>
    </source>
</evidence>
<evidence type="ECO:0000256" key="2">
    <source>
        <dbReference type="ARBA" id="ARBA00022617"/>
    </source>
</evidence>
<reference evidence="9" key="2">
    <citation type="journal article" date="2014" name="ISME J.">
        <title>Microbial stratification in low pH oxic and suboxic macroscopic growths along an acid mine drainage.</title>
        <authorList>
            <person name="Mendez-Garcia C."/>
            <person name="Mesa V."/>
            <person name="Sprenger R.R."/>
            <person name="Richter M."/>
            <person name="Diez M.S."/>
            <person name="Solano J."/>
            <person name="Bargiela R."/>
            <person name="Golyshina O.V."/>
            <person name="Manteca A."/>
            <person name="Ramos J.L."/>
            <person name="Gallego J.R."/>
            <person name="Llorente I."/>
            <person name="Martins Dos Santos V.A."/>
            <person name="Jensen O.N."/>
            <person name="Pelaez A.I."/>
            <person name="Sanchez J."/>
            <person name="Ferrer M."/>
        </authorList>
    </citation>
    <scope>NUCLEOTIDE SEQUENCE</scope>
</reference>
<organism evidence="9">
    <name type="scientific">mine drainage metagenome</name>
    <dbReference type="NCBI Taxonomy" id="410659"/>
    <lineage>
        <taxon>unclassified sequences</taxon>
        <taxon>metagenomes</taxon>
        <taxon>ecological metagenomes</taxon>
    </lineage>
</organism>
<feature type="transmembrane region" description="Helical" evidence="8">
    <location>
        <begin position="63"/>
        <end position="81"/>
    </location>
</feature>
<dbReference type="Gene3D" id="1.20.1300.10">
    <property type="entry name" value="Fumarate reductase/succinate dehydrogenase, transmembrane subunit"/>
    <property type="match status" value="1"/>
</dbReference>
<evidence type="ECO:0000256" key="1">
    <source>
        <dbReference type="ARBA" id="ARBA00004370"/>
    </source>
</evidence>